<dbReference type="AlphaFoldDB" id="A0A7X2NJ04"/>
<proteinExistence type="predicted"/>
<sequence length="365" mass="40342">MKTMWMWFLMSCKRYGKHFAFLGILFLLPIGALAARHMQGKGEQGIGIAIAVQDNDKLARQIAERLVNRSLGENGGMFRFYLCEDEEQVKEEVASRRAECGYVIYEGLKEKLDSGSFRRTIGVYSAPSTVVAALSTETVFAALVEIYNRELLEDYAGKGEVFETLGLPGSQERAALIEDAGTLYDRRLTDGSTFRFEYAYLGQERTAVSSSDQESPVFPVRGVVAVYLFITSLYAGVVLGEDERKGLFLPLSYGHRLPCALASLAAPVVMAAVSALLALWMGGSLSVISLELGAMACYCLSLIAVSWLLKAVTRSPQVLCSSIPFFTIGSFLFCPVFIDGGRFIEGFHLIGRLFPPWYYLRFFSV</sequence>
<feature type="transmembrane region" description="Helical" evidence="1">
    <location>
        <begin position="287"/>
        <end position="309"/>
    </location>
</feature>
<name>A0A7X2NJ04_9CLOT</name>
<keyword evidence="1" id="KW-0472">Membrane</keyword>
<accession>A0A7X2NJ04</accession>
<feature type="transmembrane region" description="Helical" evidence="1">
    <location>
        <begin position="260"/>
        <end position="281"/>
    </location>
</feature>
<gene>
    <name evidence="2" type="ORF">FYJ39_03055</name>
</gene>
<reference evidence="2 3" key="1">
    <citation type="submission" date="2019-08" db="EMBL/GenBank/DDBJ databases">
        <title>In-depth cultivation of the pig gut microbiome towards novel bacterial diversity and tailored functional studies.</title>
        <authorList>
            <person name="Wylensek D."/>
            <person name="Hitch T.C.A."/>
            <person name="Clavel T."/>
        </authorList>
    </citation>
    <scope>NUCLEOTIDE SEQUENCE [LARGE SCALE GENOMIC DNA]</scope>
    <source>
        <strain evidence="2 3">WCA-389-WT-23D1</strain>
    </source>
</reference>
<feature type="transmembrane region" description="Helical" evidence="1">
    <location>
        <begin position="318"/>
        <end position="338"/>
    </location>
</feature>
<evidence type="ECO:0008006" key="4">
    <source>
        <dbReference type="Google" id="ProtNLM"/>
    </source>
</evidence>
<evidence type="ECO:0000256" key="1">
    <source>
        <dbReference type="SAM" id="Phobius"/>
    </source>
</evidence>
<organism evidence="2 3">
    <name type="scientific">Clostridium porci</name>
    <dbReference type="NCBI Taxonomy" id="2605778"/>
    <lineage>
        <taxon>Bacteria</taxon>
        <taxon>Bacillati</taxon>
        <taxon>Bacillota</taxon>
        <taxon>Clostridia</taxon>
        <taxon>Eubacteriales</taxon>
        <taxon>Clostridiaceae</taxon>
        <taxon>Clostridium</taxon>
    </lineage>
</organism>
<keyword evidence="1" id="KW-0812">Transmembrane</keyword>
<protein>
    <recommendedName>
        <fullName evidence="4">ABC-2 family transporter protein</fullName>
    </recommendedName>
</protein>
<comment type="caution">
    <text evidence="2">The sequence shown here is derived from an EMBL/GenBank/DDBJ whole genome shotgun (WGS) entry which is preliminary data.</text>
</comment>
<evidence type="ECO:0000313" key="2">
    <source>
        <dbReference type="EMBL" id="MSS35585.1"/>
    </source>
</evidence>
<feature type="transmembrane region" description="Helical" evidence="1">
    <location>
        <begin position="218"/>
        <end position="239"/>
    </location>
</feature>
<keyword evidence="1" id="KW-1133">Transmembrane helix</keyword>
<dbReference type="EMBL" id="VUMD01000002">
    <property type="protein sequence ID" value="MSS35585.1"/>
    <property type="molecule type" value="Genomic_DNA"/>
</dbReference>
<keyword evidence="3" id="KW-1185">Reference proteome</keyword>
<dbReference type="Proteomes" id="UP000429958">
    <property type="component" value="Unassembled WGS sequence"/>
</dbReference>
<dbReference type="RefSeq" id="WP_353847260.1">
    <property type="nucleotide sequence ID" value="NZ_VUMD01000002.1"/>
</dbReference>
<evidence type="ECO:0000313" key="3">
    <source>
        <dbReference type="Proteomes" id="UP000429958"/>
    </source>
</evidence>